<dbReference type="EMBL" id="CAJOBC010007079">
    <property type="protein sequence ID" value="CAF3920527.1"/>
    <property type="molecule type" value="Genomic_DNA"/>
</dbReference>
<accession>A0A814T647</accession>
<name>A0A814T647_9BILA</name>
<dbReference type="Proteomes" id="UP000663829">
    <property type="component" value="Unassembled WGS sequence"/>
</dbReference>
<protein>
    <recommendedName>
        <fullName evidence="4">NAD(+)--protein-arginine ADP-ribosyltransferase</fullName>
    </recommendedName>
</protein>
<keyword evidence="3" id="KW-1185">Reference proteome</keyword>
<dbReference type="SUPFAM" id="SSF56399">
    <property type="entry name" value="ADP-ribosylation"/>
    <property type="match status" value="1"/>
</dbReference>
<proteinExistence type="predicted"/>
<evidence type="ECO:0000313" key="3">
    <source>
        <dbReference type="Proteomes" id="UP000663829"/>
    </source>
</evidence>
<reference evidence="1" key="1">
    <citation type="submission" date="2021-02" db="EMBL/GenBank/DDBJ databases">
        <authorList>
            <person name="Nowell W R."/>
        </authorList>
    </citation>
    <scope>NUCLEOTIDE SEQUENCE</scope>
</reference>
<comment type="caution">
    <text evidence="1">The sequence shown here is derived from an EMBL/GenBank/DDBJ whole genome shotgun (WGS) entry which is preliminary data.</text>
</comment>
<sequence length="169" mass="19402">MPRITKVNHFVNTPPFRLINPPYNTKTLYGLPQQLTVGTNGFFSTSRNLDIARQFIAGTVDNEHYKSILFHIKADTSLQTVIFADIEKFSRMLDEQEVLFSIGAVFEIDSVEFDRDLNVWKINMKIKGDSSNDIKQYTKSIKQELGKFTPSILFGRLLFIHLGQLEKAE</sequence>
<organism evidence="1 3">
    <name type="scientific">Didymodactylos carnosus</name>
    <dbReference type="NCBI Taxonomy" id="1234261"/>
    <lineage>
        <taxon>Eukaryota</taxon>
        <taxon>Metazoa</taxon>
        <taxon>Spiralia</taxon>
        <taxon>Gnathifera</taxon>
        <taxon>Rotifera</taxon>
        <taxon>Eurotatoria</taxon>
        <taxon>Bdelloidea</taxon>
        <taxon>Philodinida</taxon>
        <taxon>Philodinidae</taxon>
        <taxon>Didymodactylos</taxon>
    </lineage>
</organism>
<dbReference type="EMBL" id="CAJNOQ010007080">
    <property type="protein sequence ID" value="CAF1157104.1"/>
    <property type="molecule type" value="Genomic_DNA"/>
</dbReference>
<dbReference type="OrthoDB" id="10156890at2759"/>
<evidence type="ECO:0000313" key="1">
    <source>
        <dbReference type="EMBL" id="CAF1157104.1"/>
    </source>
</evidence>
<dbReference type="Proteomes" id="UP000681722">
    <property type="component" value="Unassembled WGS sequence"/>
</dbReference>
<evidence type="ECO:0000313" key="2">
    <source>
        <dbReference type="EMBL" id="CAF3920527.1"/>
    </source>
</evidence>
<evidence type="ECO:0008006" key="4">
    <source>
        <dbReference type="Google" id="ProtNLM"/>
    </source>
</evidence>
<dbReference type="Gene3D" id="3.90.176.10">
    <property type="entry name" value="Toxin ADP-ribosyltransferase, Chain A, domain 1"/>
    <property type="match status" value="1"/>
</dbReference>
<dbReference type="AlphaFoldDB" id="A0A814T647"/>
<gene>
    <name evidence="1" type="ORF">GPM918_LOCUS21483</name>
    <name evidence="2" type="ORF">SRO942_LOCUS21480</name>
</gene>